<comment type="function">
    <text evidence="2">Secreted tripeptidyl-peptidase which degrades proteins at acidic pHs and is involved in virulence.</text>
</comment>
<dbReference type="InterPro" id="IPR015366">
    <property type="entry name" value="S53_propep"/>
</dbReference>
<evidence type="ECO:0000259" key="17">
    <source>
        <dbReference type="PROSITE" id="PS51695"/>
    </source>
</evidence>
<accession>A0A2P5HF85</accession>
<evidence type="ECO:0000256" key="10">
    <source>
        <dbReference type="ARBA" id="ARBA00022825"/>
    </source>
</evidence>
<keyword evidence="9 15" id="KW-0378">Hydrolase</keyword>
<dbReference type="CDD" id="cd04056">
    <property type="entry name" value="Peptidases_S53"/>
    <property type="match status" value="1"/>
</dbReference>
<dbReference type="STRING" id="158607.A0A2P5HF85"/>
<proteinExistence type="predicted"/>
<dbReference type="Pfam" id="PF09286">
    <property type="entry name" value="Pro-kuma_activ"/>
    <property type="match status" value="1"/>
</dbReference>
<keyword evidence="19" id="KW-1185">Reference proteome</keyword>
<evidence type="ECO:0000313" key="19">
    <source>
        <dbReference type="Proteomes" id="UP000094444"/>
    </source>
</evidence>
<dbReference type="SUPFAM" id="SSF52743">
    <property type="entry name" value="Subtilisin-like"/>
    <property type="match status" value="1"/>
</dbReference>
<dbReference type="EMBL" id="MAVT02002929">
    <property type="protein sequence ID" value="POS68911.1"/>
    <property type="molecule type" value="Genomic_DNA"/>
</dbReference>
<keyword evidence="7 15" id="KW-0479">Metal-binding</keyword>
<comment type="cofactor">
    <cofactor evidence="15">
        <name>Ca(2+)</name>
        <dbReference type="ChEBI" id="CHEBI:29108"/>
    </cofactor>
    <text evidence="15">Binds 1 Ca(2+) ion per subunit.</text>
</comment>
<evidence type="ECO:0000256" key="5">
    <source>
        <dbReference type="ARBA" id="ARBA00022525"/>
    </source>
</evidence>
<evidence type="ECO:0000256" key="12">
    <source>
        <dbReference type="ARBA" id="ARBA00023026"/>
    </source>
</evidence>
<dbReference type="InterPro" id="IPR030400">
    <property type="entry name" value="Sedolisin_dom"/>
</dbReference>
<dbReference type="AlphaFoldDB" id="A0A2P5HF85"/>
<gene>
    <name evidence="18" type="ORF">DHEL01_v212695</name>
</gene>
<feature type="binding site" evidence="15">
    <location>
        <position position="589"/>
    </location>
    <ligand>
        <name>Ca(2+)</name>
        <dbReference type="ChEBI" id="CHEBI:29108"/>
    </ligand>
</feature>
<keyword evidence="12" id="KW-0843">Virulence</keyword>
<dbReference type="SMART" id="SM00944">
    <property type="entry name" value="Pro-kuma_activ"/>
    <property type="match status" value="1"/>
</dbReference>
<dbReference type="Pfam" id="PF00082">
    <property type="entry name" value="Peptidase_S8"/>
    <property type="match status" value="1"/>
</dbReference>
<name>A0A2P5HF85_DIAHE</name>
<keyword evidence="13" id="KW-0865">Zymogen</keyword>
<evidence type="ECO:0000256" key="1">
    <source>
        <dbReference type="ARBA" id="ARBA00001910"/>
    </source>
</evidence>
<keyword evidence="14" id="KW-0325">Glycoprotein</keyword>
<dbReference type="EC" id="3.4.14.10" evidence="4"/>
<dbReference type="CDD" id="cd11377">
    <property type="entry name" value="Pro-peptidase_S53"/>
    <property type="match status" value="1"/>
</dbReference>
<feature type="domain" description="Peptidase S53" evidence="17">
    <location>
        <begin position="222"/>
        <end position="611"/>
    </location>
</feature>
<feature type="active site" description="Charge relay system" evidence="15">
    <location>
        <position position="301"/>
    </location>
</feature>
<feature type="active site" description="Charge relay system" evidence="15">
    <location>
        <position position="297"/>
    </location>
</feature>
<evidence type="ECO:0000256" key="16">
    <source>
        <dbReference type="SAM" id="SignalP"/>
    </source>
</evidence>
<evidence type="ECO:0000256" key="11">
    <source>
        <dbReference type="ARBA" id="ARBA00022837"/>
    </source>
</evidence>
<dbReference type="GO" id="GO:0046872">
    <property type="term" value="F:metal ion binding"/>
    <property type="evidence" value="ECO:0007669"/>
    <property type="project" value="UniProtKB-UniRule"/>
</dbReference>
<feature type="chain" id="PRO_5015152725" description="tripeptidyl-peptidase II" evidence="16">
    <location>
        <begin position="24"/>
        <end position="621"/>
    </location>
</feature>
<dbReference type="PANTHER" id="PTHR14218:SF10">
    <property type="entry name" value="PEPTIDASE S53 DOMAIN-CONTAINING PROTEIN"/>
    <property type="match status" value="1"/>
</dbReference>
<dbReference type="InParanoid" id="A0A2P5HF85"/>
<dbReference type="GO" id="GO:0005576">
    <property type="term" value="C:extracellular region"/>
    <property type="evidence" value="ECO:0007669"/>
    <property type="project" value="UniProtKB-SubCell"/>
</dbReference>
<evidence type="ECO:0000256" key="7">
    <source>
        <dbReference type="ARBA" id="ARBA00022723"/>
    </source>
</evidence>
<evidence type="ECO:0000256" key="2">
    <source>
        <dbReference type="ARBA" id="ARBA00002451"/>
    </source>
</evidence>
<dbReference type="GO" id="GO:0006508">
    <property type="term" value="P:proteolysis"/>
    <property type="evidence" value="ECO:0007669"/>
    <property type="project" value="UniProtKB-KW"/>
</dbReference>
<dbReference type="PROSITE" id="PS51695">
    <property type="entry name" value="SEDOLISIN"/>
    <property type="match status" value="1"/>
</dbReference>
<feature type="binding site" evidence="15">
    <location>
        <position position="555"/>
    </location>
    <ligand>
        <name>Ca(2+)</name>
        <dbReference type="ChEBI" id="CHEBI:29108"/>
    </ligand>
</feature>
<evidence type="ECO:0000256" key="9">
    <source>
        <dbReference type="ARBA" id="ARBA00022801"/>
    </source>
</evidence>
<comment type="subcellular location">
    <subcellularLocation>
        <location evidence="3">Secreted</location>
        <location evidence="3">Extracellular space</location>
    </subcellularLocation>
</comment>
<sequence length="621" mass="66326">MVRPHLALHALSILVSHPWIGCASSSTFESLRQVPRGWTRIRSAGDTENVRLRVSLKQQNLDEFYEKLLQVSTPDHPQYGKHYEGHELRSLLKPSDEASATTISWLQDNNVTDILDVGDYLMFRTTVGTANKLLDTQFDWYRGEDGEQTMRTTRYSVPQDVAAHINFVQPTTRFGTAKRLASHVSIVDTGAPADGTSKWVSAAADNFKVNAANAVDAACNTAITPQCLFQLYNVNFKADRAGGNSVGYASFVNQSARFADMAKFEQVYAPYATNRNFSVVTMNGGINDQTSQANSGEANLDQQYILAVGFDVPVTEFSVGGLGKLVPDGESPTQEANSNEPFLEWLIALSAMDNSKIPNSISVSYGENEQEIPLSYATQVCNMFAQLGARGKSILIASGDSGVGSFCQANDGTNATRFQPQFPASCPYVTAVGGTQGIAPETAAFFSSGGFSNVWPRPAYQEQAVSAYLRTGGNNFTGLFNAAGRGFPDVAAQSVNYRVIDKGMDGAVRGTSAAAPTFNGIVALLNSARLQSGQPTMGFLNPWLYSNAAAVMNDVTTGASTGCDGQARFHGKPNGSPVVPGARWAAVPGWDAVTGLGTPDFGKMLAISSPNVKNEGGVISA</sequence>
<dbReference type="PANTHER" id="PTHR14218">
    <property type="entry name" value="PROTEASE S8 TRIPEPTIDYL PEPTIDASE I CLN2"/>
    <property type="match status" value="1"/>
</dbReference>
<dbReference type="InterPro" id="IPR000209">
    <property type="entry name" value="Peptidase_S8/S53_dom"/>
</dbReference>
<feature type="binding site" evidence="15">
    <location>
        <position position="554"/>
    </location>
    <ligand>
        <name>Ca(2+)</name>
        <dbReference type="ChEBI" id="CHEBI:29108"/>
    </ligand>
</feature>
<comment type="catalytic activity">
    <reaction evidence="1">
        <text>Release of an N-terminal tripeptide from a polypeptide.</text>
        <dbReference type="EC" id="3.4.14.10"/>
    </reaction>
</comment>
<keyword evidence="8 16" id="KW-0732">Signal</keyword>
<dbReference type="SUPFAM" id="SSF54897">
    <property type="entry name" value="Protease propeptides/inhibitors"/>
    <property type="match status" value="1"/>
</dbReference>
<dbReference type="Gene3D" id="3.40.50.200">
    <property type="entry name" value="Peptidase S8/S53 domain"/>
    <property type="match status" value="1"/>
</dbReference>
<evidence type="ECO:0000256" key="13">
    <source>
        <dbReference type="ARBA" id="ARBA00023145"/>
    </source>
</evidence>
<dbReference type="InterPro" id="IPR036852">
    <property type="entry name" value="Peptidase_S8/S53_dom_sf"/>
</dbReference>
<keyword evidence="11 15" id="KW-0106">Calcium</keyword>
<reference evidence="18" key="1">
    <citation type="submission" date="2017-09" db="EMBL/GenBank/DDBJ databases">
        <title>Polyketide synthases of a Diaporthe helianthi virulent isolate.</title>
        <authorList>
            <person name="Baroncelli R."/>
        </authorList>
    </citation>
    <scope>NUCLEOTIDE SEQUENCE [LARGE SCALE GENOMIC DNA]</scope>
    <source>
        <strain evidence="18">7/96</strain>
    </source>
</reference>
<keyword evidence="6 15" id="KW-0645">Protease</keyword>
<feature type="signal peptide" evidence="16">
    <location>
        <begin position="1"/>
        <end position="23"/>
    </location>
</feature>
<dbReference type="FunFam" id="3.40.50.200:FF:000015">
    <property type="entry name" value="Tripeptidyl peptidase A"/>
    <property type="match status" value="1"/>
</dbReference>
<evidence type="ECO:0000256" key="14">
    <source>
        <dbReference type="ARBA" id="ARBA00023180"/>
    </source>
</evidence>
<keyword evidence="10 15" id="KW-0720">Serine protease</keyword>
<dbReference type="InterPro" id="IPR050819">
    <property type="entry name" value="Tripeptidyl-peptidase_I"/>
</dbReference>
<dbReference type="OrthoDB" id="409122at2759"/>
<dbReference type="GO" id="GO:0008240">
    <property type="term" value="F:tripeptidyl-peptidase activity"/>
    <property type="evidence" value="ECO:0007669"/>
    <property type="project" value="UniProtKB-EC"/>
</dbReference>
<organism evidence="18 19">
    <name type="scientific">Diaporthe helianthi</name>
    <dbReference type="NCBI Taxonomy" id="158607"/>
    <lineage>
        <taxon>Eukaryota</taxon>
        <taxon>Fungi</taxon>
        <taxon>Dikarya</taxon>
        <taxon>Ascomycota</taxon>
        <taxon>Pezizomycotina</taxon>
        <taxon>Sordariomycetes</taxon>
        <taxon>Sordariomycetidae</taxon>
        <taxon>Diaporthales</taxon>
        <taxon>Diaporthaceae</taxon>
        <taxon>Diaporthe</taxon>
    </lineage>
</organism>
<feature type="binding site" evidence="15">
    <location>
        <position position="591"/>
    </location>
    <ligand>
        <name>Ca(2+)</name>
        <dbReference type="ChEBI" id="CHEBI:29108"/>
    </ligand>
</feature>
<comment type="caution">
    <text evidence="18">The sequence shown here is derived from an EMBL/GenBank/DDBJ whole genome shotgun (WGS) entry which is preliminary data.</text>
</comment>
<evidence type="ECO:0000256" key="15">
    <source>
        <dbReference type="PROSITE-ProRule" id="PRU01032"/>
    </source>
</evidence>
<feature type="active site" description="Charge relay system" evidence="15">
    <location>
        <position position="512"/>
    </location>
</feature>
<evidence type="ECO:0000256" key="4">
    <source>
        <dbReference type="ARBA" id="ARBA00012462"/>
    </source>
</evidence>
<dbReference type="Proteomes" id="UP000094444">
    <property type="component" value="Unassembled WGS sequence"/>
</dbReference>
<keyword evidence="5" id="KW-0964">Secreted</keyword>
<evidence type="ECO:0000256" key="3">
    <source>
        <dbReference type="ARBA" id="ARBA00004239"/>
    </source>
</evidence>
<protein>
    <recommendedName>
        <fullName evidence="4">tripeptidyl-peptidase II</fullName>
        <ecNumber evidence="4">3.4.14.10</ecNumber>
    </recommendedName>
</protein>
<evidence type="ECO:0000256" key="6">
    <source>
        <dbReference type="ARBA" id="ARBA00022670"/>
    </source>
</evidence>
<evidence type="ECO:0000313" key="18">
    <source>
        <dbReference type="EMBL" id="POS68911.1"/>
    </source>
</evidence>
<evidence type="ECO:0000256" key="8">
    <source>
        <dbReference type="ARBA" id="ARBA00022729"/>
    </source>
</evidence>
<dbReference type="GO" id="GO:0004252">
    <property type="term" value="F:serine-type endopeptidase activity"/>
    <property type="evidence" value="ECO:0007669"/>
    <property type="project" value="UniProtKB-UniRule"/>
</dbReference>